<proteinExistence type="predicted"/>
<dbReference type="EMBL" id="BAABJQ010000030">
    <property type="protein sequence ID" value="GAA5197598.1"/>
    <property type="molecule type" value="Genomic_DNA"/>
</dbReference>
<dbReference type="Proteomes" id="UP001501570">
    <property type="component" value="Unassembled WGS sequence"/>
</dbReference>
<dbReference type="Gene3D" id="3.90.550.10">
    <property type="entry name" value="Spore Coat Polysaccharide Biosynthesis Protein SpsA, Chain A"/>
    <property type="match status" value="1"/>
</dbReference>
<comment type="caution">
    <text evidence="1">The sequence shown here is derived from an EMBL/GenBank/DDBJ whole genome shotgun (WGS) entry which is preliminary data.</text>
</comment>
<dbReference type="SUPFAM" id="SSF53448">
    <property type="entry name" value="Nucleotide-diphospho-sugar transferases"/>
    <property type="match status" value="1"/>
</dbReference>
<name>A0ABP9SMB7_9ACTN</name>
<protein>
    <recommendedName>
        <fullName evidence="3">Glycosyltransferase, GT2 family</fullName>
    </recommendedName>
</protein>
<dbReference type="Pfam" id="PF13641">
    <property type="entry name" value="Glyco_tranf_2_3"/>
    <property type="match status" value="1"/>
</dbReference>
<accession>A0ABP9SMB7</accession>
<evidence type="ECO:0000313" key="2">
    <source>
        <dbReference type="Proteomes" id="UP001501570"/>
    </source>
</evidence>
<evidence type="ECO:0000313" key="1">
    <source>
        <dbReference type="EMBL" id="GAA5197598.1"/>
    </source>
</evidence>
<gene>
    <name evidence="1" type="ORF">GCM10023322_69220</name>
</gene>
<dbReference type="PANTHER" id="PTHR43179:SF7">
    <property type="entry name" value="RHAMNOSYLTRANSFERASE WBBL"/>
    <property type="match status" value="1"/>
</dbReference>
<dbReference type="PANTHER" id="PTHR43179">
    <property type="entry name" value="RHAMNOSYLTRANSFERASE WBBL"/>
    <property type="match status" value="1"/>
</dbReference>
<sequence length="283" mass="31055">MHYGDVEPTLRLANHLADFDTDVVVVANDGAARPDALRSAVEWLVPGRNLGYGEAFTTAVRGRRTEAMVLLNNDIALPRDTFERCLDVLLADQSAGIVGPVLRHEDNTLQSGAAWLTRWRRVPKVLVDPGPVTVECAWVTGAVMFIRREVADGVGMDGSFFLGAEDADLCIRARRAGWRILCCGDAVATHHGSRVIGARWNYYSTRNRVWYTRSCFGLGPAMLNWLSAAALLPRVALADLVKRGDMTASRLCLLALAHAWWRKPTAAEGPLAGEPLPDRLLRS</sequence>
<dbReference type="InterPro" id="IPR029044">
    <property type="entry name" value="Nucleotide-diphossugar_trans"/>
</dbReference>
<evidence type="ECO:0008006" key="3">
    <source>
        <dbReference type="Google" id="ProtNLM"/>
    </source>
</evidence>
<organism evidence="1 2">
    <name type="scientific">Rugosimonospora acidiphila</name>
    <dbReference type="NCBI Taxonomy" id="556531"/>
    <lineage>
        <taxon>Bacteria</taxon>
        <taxon>Bacillati</taxon>
        <taxon>Actinomycetota</taxon>
        <taxon>Actinomycetes</taxon>
        <taxon>Micromonosporales</taxon>
        <taxon>Micromonosporaceae</taxon>
        <taxon>Rugosimonospora</taxon>
    </lineage>
</organism>
<reference evidence="2" key="1">
    <citation type="journal article" date="2019" name="Int. J. Syst. Evol. Microbiol.">
        <title>The Global Catalogue of Microorganisms (GCM) 10K type strain sequencing project: providing services to taxonomists for standard genome sequencing and annotation.</title>
        <authorList>
            <consortium name="The Broad Institute Genomics Platform"/>
            <consortium name="The Broad Institute Genome Sequencing Center for Infectious Disease"/>
            <person name="Wu L."/>
            <person name="Ma J."/>
        </authorList>
    </citation>
    <scope>NUCLEOTIDE SEQUENCE [LARGE SCALE GENOMIC DNA]</scope>
    <source>
        <strain evidence="2">JCM 18304</strain>
    </source>
</reference>
<keyword evidence="2" id="KW-1185">Reference proteome</keyword>